<organism evidence="3 4">
    <name type="scientific">Alloalcanivorax venustensis ISO4</name>
    <dbReference type="NCBI Taxonomy" id="1177184"/>
    <lineage>
        <taxon>Bacteria</taxon>
        <taxon>Pseudomonadati</taxon>
        <taxon>Pseudomonadota</taxon>
        <taxon>Gammaproteobacteria</taxon>
        <taxon>Oceanospirillales</taxon>
        <taxon>Alcanivoracaceae</taxon>
        <taxon>Alloalcanivorax</taxon>
    </lineage>
</organism>
<evidence type="ECO:0000313" key="3">
    <source>
        <dbReference type="EMBL" id="MBF5052878.1"/>
    </source>
</evidence>
<name>A0ABS0AFE7_9GAMM</name>
<evidence type="ECO:0000313" key="4">
    <source>
        <dbReference type="Proteomes" id="UP000644441"/>
    </source>
</evidence>
<reference evidence="3 4" key="1">
    <citation type="submission" date="2012-09" db="EMBL/GenBank/DDBJ databases">
        <title>Genome Sequence of alkane-degrading Bacterium Alcanivorax venustensis ISO4.</title>
        <authorList>
            <person name="Lai Q."/>
            <person name="Shao Z."/>
        </authorList>
    </citation>
    <scope>NUCLEOTIDE SEQUENCE [LARGE SCALE GENOMIC DNA]</scope>
    <source>
        <strain evidence="3 4">ISO4</strain>
    </source>
</reference>
<gene>
    <name evidence="3" type="ORF">ISO4_01480</name>
</gene>
<protein>
    <recommendedName>
        <fullName evidence="5">DUF3617 family protein</fullName>
    </recommendedName>
</protein>
<evidence type="ECO:0008006" key="5">
    <source>
        <dbReference type="Google" id="ProtNLM"/>
    </source>
</evidence>
<evidence type="ECO:0000256" key="2">
    <source>
        <dbReference type="SAM" id="SignalP"/>
    </source>
</evidence>
<dbReference type="RefSeq" id="WP_142948567.1">
    <property type="nucleotide sequence ID" value="NZ_ARXR01000009.1"/>
</dbReference>
<dbReference type="Proteomes" id="UP000644441">
    <property type="component" value="Unassembled WGS sequence"/>
</dbReference>
<comment type="caution">
    <text evidence="3">The sequence shown here is derived from an EMBL/GenBank/DDBJ whole genome shotgun (WGS) entry which is preliminary data.</text>
</comment>
<feature type="region of interest" description="Disordered" evidence="1">
    <location>
        <begin position="122"/>
        <end position="146"/>
    </location>
</feature>
<dbReference type="Pfam" id="PF12276">
    <property type="entry name" value="DUF3617"/>
    <property type="match status" value="1"/>
</dbReference>
<keyword evidence="4" id="KW-1185">Reference proteome</keyword>
<dbReference type="EMBL" id="ARXR01000009">
    <property type="protein sequence ID" value="MBF5052878.1"/>
    <property type="molecule type" value="Genomic_DNA"/>
</dbReference>
<dbReference type="InterPro" id="IPR022061">
    <property type="entry name" value="DUF3617"/>
</dbReference>
<sequence>MRMSISKACVVALLITAPALVSAETPNINPGQWEYETTMTMSAGGQAMPARTMKNKDCVRQEDVTDPDLFGGDELKDCEVSELEQSRSRLRYTLSCPGPDGSPYTMSADLKLQGDTMEGTMTGDMKSPMGPMNMRMELSGKRIGDC</sequence>
<feature type="signal peptide" evidence="2">
    <location>
        <begin position="1"/>
        <end position="23"/>
    </location>
</feature>
<keyword evidence="2" id="KW-0732">Signal</keyword>
<feature type="chain" id="PRO_5046740141" description="DUF3617 family protein" evidence="2">
    <location>
        <begin position="24"/>
        <end position="146"/>
    </location>
</feature>
<evidence type="ECO:0000256" key="1">
    <source>
        <dbReference type="SAM" id="MobiDB-lite"/>
    </source>
</evidence>
<accession>A0ABS0AFE7</accession>
<proteinExistence type="predicted"/>